<dbReference type="SMART" id="SM00388">
    <property type="entry name" value="HisKA"/>
    <property type="match status" value="1"/>
</dbReference>
<dbReference type="Gene3D" id="3.30.565.10">
    <property type="entry name" value="Histidine kinase-like ATPase, C-terminal domain"/>
    <property type="match status" value="1"/>
</dbReference>
<dbReference type="SUPFAM" id="SSF55781">
    <property type="entry name" value="GAF domain-like"/>
    <property type="match status" value="1"/>
</dbReference>
<accession>A0A9W8YNT8</accession>
<keyword evidence="3" id="KW-0418">Kinase</keyword>
<dbReference type="SUPFAM" id="SSF52172">
    <property type="entry name" value="CheY-like"/>
    <property type="match status" value="1"/>
</dbReference>
<feature type="domain" description="Histidine kinase" evidence="6">
    <location>
        <begin position="583"/>
        <end position="878"/>
    </location>
</feature>
<dbReference type="Pfam" id="PF00072">
    <property type="entry name" value="Response_reg"/>
    <property type="match status" value="1"/>
</dbReference>
<dbReference type="InterPro" id="IPR036890">
    <property type="entry name" value="HATPase_C_sf"/>
</dbReference>
<evidence type="ECO:0000256" key="5">
    <source>
        <dbReference type="SAM" id="MobiDB-lite"/>
    </source>
</evidence>
<keyword evidence="2" id="KW-0808">Transferase</keyword>
<evidence type="ECO:0000259" key="7">
    <source>
        <dbReference type="PROSITE" id="PS50110"/>
    </source>
</evidence>
<feature type="region of interest" description="Disordered" evidence="5">
    <location>
        <begin position="442"/>
        <end position="465"/>
    </location>
</feature>
<dbReference type="Pfam" id="PF02518">
    <property type="entry name" value="HATPase_c"/>
    <property type="match status" value="1"/>
</dbReference>
<dbReference type="EMBL" id="JAPEVB010000004">
    <property type="protein sequence ID" value="KAJ4389288.1"/>
    <property type="molecule type" value="Genomic_DNA"/>
</dbReference>
<evidence type="ECO:0000256" key="4">
    <source>
        <dbReference type="PROSITE-ProRule" id="PRU00169"/>
    </source>
</evidence>
<dbReference type="CDD" id="cd00082">
    <property type="entry name" value="HisKA"/>
    <property type="match status" value="1"/>
</dbReference>
<dbReference type="Gene3D" id="3.40.50.2300">
    <property type="match status" value="1"/>
</dbReference>
<dbReference type="SMART" id="SM00387">
    <property type="entry name" value="HATPase_c"/>
    <property type="match status" value="1"/>
</dbReference>
<dbReference type="PRINTS" id="PR00344">
    <property type="entry name" value="BCTRLSENSOR"/>
</dbReference>
<evidence type="ECO:0008006" key="10">
    <source>
        <dbReference type="Google" id="ProtNLM"/>
    </source>
</evidence>
<dbReference type="Pfam" id="PF00512">
    <property type="entry name" value="HisKA"/>
    <property type="match status" value="1"/>
</dbReference>
<name>A0A9W8YNT8_9PEZI</name>
<gene>
    <name evidence="8" type="ORF">N0V93_006753</name>
</gene>
<dbReference type="OrthoDB" id="303614at2759"/>
<evidence type="ECO:0000256" key="1">
    <source>
        <dbReference type="ARBA" id="ARBA00022553"/>
    </source>
</evidence>
<dbReference type="GO" id="GO:0000155">
    <property type="term" value="F:phosphorelay sensor kinase activity"/>
    <property type="evidence" value="ECO:0007669"/>
    <property type="project" value="InterPro"/>
</dbReference>
<feature type="modified residue" description="4-aspartylphosphate" evidence="4">
    <location>
        <position position="1164"/>
    </location>
</feature>
<dbReference type="SUPFAM" id="SSF55874">
    <property type="entry name" value="ATPase domain of HSP90 chaperone/DNA topoisomerase II/histidine kinase"/>
    <property type="match status" value="1"/>
</dbReference>
<dbReference type="Proteomes" id="UP001140453">
    <property type="component" value="Unassembled WGS sequence"/>
</dbReference>
<dbReference type="PANTHER" id="PTHR43719">
    <property type="entry name" value="TWO-COMPONENT HISTIDINE KINASE"/>
    <property type="match status" value="1"/>
</dbReference>
<protein>
    <recommendedName>
        <fullName evidence="10">Nik-1 protein (Os-1p protein)</fullName>
    </recommendedName>
</protein>
<dbReference type="InterPro" id="IPR011006">
    <property type="entry name" value="CheY-like_superfamily"/>
</dbReference>
<feature type="region of interest" description="Disordered" evidence="5">
    <location>
        <begin position="284"/>
        <end position="318"/>
    </location>
</feature>
<dbReference type="SMART" id="SM00448">
    <property type="entry name" value="REC"/>
    <property type="match status" value="1"/>
</dbReference>
<keyword evidence="1 4" id="KW-0597">Phosphoprotein</keyword>
<dbReference type="PROSITE" id="PS50110">
    <property type="entry name" value="RESPONSE_REGULATORY"/>
    <property type="match status" value="1"/>
</dbReference>
<feature type="region of interest" description="Disordered" evidence="5">
    <location>
        <begin position="644"/>
        <end position="665"/>
    </location>
</feature>
<dbReference type="InterPro" id="IPR003018">
    <property type="entry name" value="GAF"/>
</dbReference>
<dbReference type="InterPro" id="IPR050956">
    <property type="entry name" value="2C_system_His_kinase"/>
</dbReference>
<evidence type="ECO:0000313" key="9">
    <source>
        <dbReference type="Proteomes" id="UP001140453"/>
    </source>
</evidence>
<dbReference type="SMART" id="SM00065">
    <property type="entry name" value="GAF"/>
    <property type="match status" value="1"/>
</dbReference>
<dbReference type="InterPro" id="IPR001789">
    <property type="entry name" value="Sig_transdc_resp-reg_receiver"/>
</dbReference>
<dbReference type="Gene3D" id="3.30.450.40">
    <property type="match status" value="1"/>
</dbReference>
<reference evidence="8" key="1">
    <citation type="submission" date="2022-10" db="EMBL/GenBank/DDBJ databases">
        <title>Tapping the CABI collections for fungal endophytes: first genome assemblies for Collariella, Neodidymelliopsis, Ascochyta clinopodiicola, Didymella pomorum, Didymosphaeria variabile, Neocosmospora piperis and Neocucurbitaria cava.</title>
        <authorList>
            <person name="Hill R."/>
        </authorList>
    </citation>
    <scope>NUCLEOTIDE SEQUENCE</scope>
    <source>
        <strain evidence="8">IMI 355082</strain>
    </source>
</reference>
<feature type="region of interest" description="Disordered" evidence="5">
    <location>
        <begin position="358"/>
        <end position="390"/>
    </location>
</feature>
<evidence type="ECO:0000256" key="3">
    <source>
        <dbReference type="ARBA" id="ARBA00022777"/>
    </source>
</evidence>
<evidence type="ECO:0000259" key="6">
    <source>
        <dbReference type="PROSITE" id="PS50109"/>
    </source>
</evidence>
<dbReference type="InterPro" id="IPR003594">
    <property type="entry name" value="HATPase_dom"/>
</dbReference>
<feature type="domain" description="Response regulatory" evidence="7">
    <location>
        <begin position="1113"/>
        <end position="1236"/>
    </location>
</feature>
<comment type="caution">
    <text evidence="8">The sequence shown here is derived from an EMBL/GenBank/DDBJ whole genome shotgun (WGS) entry which is preliminary data.</text>
</comment>
<dbReference type="InterPro" id="IPR003661">
    <property type="entry name" value="HisK_dim/P_dom"/>
</dbReference>
<dbReference type="SUPFAM" id="SSF47384">
    <property type="entry name" value="Homodimeric domain of signal transducing histidine kinase"/>
    <property type="match status" value="1"/>
</dbReference>
<feature type="compositionally biased region" description="Polar residues" evidence="5">
    <location>
        <begin position="295"/>
        <end position="318"/>
    </location>
</feature>
<dbReference type="PROSITE" id="PS50109">
    <property type="entry name" value="HIS_KIN"/>
    <property type="match status" value="1"/>
</dbReference>
<evidence type="ECO:0000256" key="2">
    <source>
        <dbReference type="ARBA" id="ARBA00022679"/>
    </source>
</evidence>
<evidence type="ECO:0000313" key="8">
    <source>
        <dbReference type="EMBL" id="KAJ4389288.1"/>
    </source>
</evidence>
<keyword evidence="9" id="KW-1185">Reference proteome</keyword>
<dbReference type="CDD" id="cd17546">
    <property type="entry name" value="REC_hyHK_CKI1_RcsC-like"/>
    <property type="match status" value="1"/>
</dbReference>
<dbReference type="PANTHER" id="PTHR43719:SF69">
    <property type="entry name" value="HISTIDINE KINASE G7"/>
    <property type="match status" value="1"/>
</dbReference>
<dbReference type="InterPro" id="IPR029016">
    <property type="entry name" value="GAF-like_dom_sf"/>
</dbReference>
<sequence>MPSCSARPARSVTESARERETFRYYSSLLSSAKYSNDGASIASSDLATSSDNILTALAQLATCQTGASRALISLFNHERQFIIAEATPALPLVPNVQHENQSGEELWLCGTAIPRAQSACNYTLCHSQSTGTDETKLPLVLVPDLQADGRFRLRPYSRPGSPAKFYAAVPIRSRRGINIGVLCVLDPGNIEWDDRKTNVMRNLSRTIMERLEATSFKAANRRSERMNRGLGSFVEGRATVTGWQFGPRSAAYNDDIKAEGTLNVRQQILHQKEEDASISAEFTHGGNDGSFPFPKTTTSVDNPAPTNSARRLSLDATSSAEEPTIHGIFSRAANIIRESIEVEGCLFLDAAVGSFRPAENNARGFGTDKRDSRCTGSDSSDGEERYSSHDETVQRKCKVLGFSTTDMSSVDGARNPLRHGAMQEKFLRGLLRQYPKGHIFNFDGQGELQSSDSSEGASSESSLPLMSPNEDAAWARLPQILPAFSQGDATSGPRLRLPKTASEGNQLLQVFPGARSVAFVPVWDSRKERWCAGGFIYTLTNSRVFTTEGELSFLRAFGMLAMAETLRCETLLSEKAKTDALGSLSHEIRSPLHGIVLGVELMRDTDLTVFQGNITHTIETCCRTMIDTIDHLLDFSKINNFKTTKKRQKHATAPRGLPHSDSSRSIHAGMKSLSANVRLDALAEEVIESVFAGFNFQHISIAQLAKQKTALNADIHANRKMDAMRAMEDFDPNRTASGDMQLTFGDASIFLSIDSTCSWAFYTQPGAIRRIIMNLFGNSLKHTTKGTIRVILKQTKSKRRSNERLVSIIVADAGNGISQDYLRNELFKPFSQENALAPGSGLGLSIVKQITAQLRGRIKVSSEVGVGTTVTVILPLIALSPEAKLPESDEDTEFERQIKQLSGLRVRLLGFDENRTSETEESESVLDEEEVNGHRLIRAVCRDWLRMEAISGLQAEDLAPDLVLWSEDSLPLGTVPDQTLTKPPCIVVCANALVAYQRSTAPSSVKEPGILEFISQPVGPRKLAKIVLLALDRWIAQQVTLPKRSESPSPTLSATADSDAVIDSLSELDALPASPQHSDLSPLLEMSEMLQVPPTPPISPPRSMPPPSTPKIEFLLVDDNHINLKILSAYLHKLGLSYQTATNGREAVDVFVRDPTQCKCIFMDISMPIMDGFEATRLIRAHEAELGSVTTPTTIFALSGLASSSAQQEAFWSGVDLFLTKPVKLKELGSILRSRSLLKAS</sequence>
<dbReference type="InterPro" id="IPR005467">
    <property type="entry name" value="His_kinase_dom"/>
</dbReference>
<organism evidence="8 9">
    <name type="scientific">Gnomoniopsis smithogilvyi</name>
    <dbReference type="NCBI Taxonomy" id="1191159"/>
    <lineage>
        <taxon>Eukaryota</taxon>
        <taxon>Fungi</taxon>
        <taxon>Dikarya</taxon>
        <taxon>Ascomycota</taxon>
        <taxon>Pezizomycotina</taxon>
        <taxon>Sordariomycetes</taxon>
        <taxon>Sordariomycetidae</taxon>
        <taxon>Diaporthales</taxon>
        <taxon>Gnomoniaceae</taxon>
        <taxon>Gnomoniopsis</taxon>
    </lineage>
</organism>
<dbReference type="InterPro" id="IPR004358">
    <property type="entry name" value="Sig_transdc_His_kin-like_C"/>
</dbReference>
<proteinExistence type="predicted"/>
<dbReference type="Gene3D" id="1.10.287.130">
    <property type="match status" value="1"/>
</dbReference>
<dbReference type="AlphaFoldDB" id="A0A9W8YNT8"/>
<dbReference type="InterPro" id="IPR036097">
    <property type="entry name" value="HisK_dim/P_sf"/>
</dbReference>
<feature type="compositionally biased region" description="Low complexity" evidence="5">
    <location>
        <begin position="450"/>
        <end position="462"/>
    </location>
</feature>